<evidence type="ECO:0000313" key="7">
    <source>
        <dbReference type="EMBL" id="RFU51819.1"/>
    </source>
</evidence>
<keyword evidence="3" id="KW-0804">Transcription</keyword>
<keyword evidence="2" id="KW-0238">DNA-binding</keyword>
<evidence type="ECO:0000259" key="5">
    <source>
        <dbReference type="PROSITE" id="PS50937"/>
    </source>
</evidence>
<reference evidence="7 11" key="1">
    <citation type="submission" date="2018-08" db="EMBL/GenBank/DDBJ databases">
        <title>Draft genome of Streptococcus sp .nov. Z2.</title>
        <authorList>
            <person name="Tian Z."/>
        </authorList>
    </citation>
    <scope>NUCLEOTIDE SEQUENCE [LARGE SCALE GENOMIC DNA]</scope>
    <source>
        <strain evidence="7 11">Z2</strain>
    </source>
</reference>
<reference evidence="6" key="4">
    <citation type="journal article" date="2019" name="Int. J. Syst. Evol. Microbiol.">
        <title>Streptococcus chenjunshii sp. nov. isolated from feces of Tibetan antelopes.</title>
        <authorList>
            <person name="Tian Z."/>
            <person name="Lu S."/>
            <person name="Jin D."/>
            <person name="Yang J."/>
            <person name="Pu J."/>
            <person name="Lai X.H."/>
            <person name="Bai X.N."/>
            <person name="Wu X.M."/>
            <person name="Li J."/>
            <person name="Wang S."/>
            <person name="Xu J."/>
        </authorList>
    </citation>
    <scope>NUCLEOTIDE SEQUENCE</scope>
    <source>
        <strain evidence="6">Z15</strain>
    </source>
</reference>
<dbReference type="PANTHER" id="PTHR30204">
    <property type="entry name" value="REDOX-CYCLING DRUG-SENSING TRANSCRIPTIONAL ACTIVATOR SOXR"/>
    <property type="match status" value="1"/>
</dbReference>
<accession>A0A372KNQ0</accession>
<evidence type="ECO:0000256" key="2">
    <source>
        <dbReference type="ARBA" id="ARBA00023125"/>
    </source>
</evidence>
<dbReference type="RefSeq" id="WP_116877476.1">
    <property type="nucleotide sequence ID" value="NZ_CP031733.1"/>
</dbReference>
<dbReference type="InterPro" id="IPR009061">
    <property type="entry name" value="DNA-bd_dom_put_sf"/>
</dbReference>
<name>A0A372KNQ0_9STRE</name>
<dbReference type="Pfam" id="PF13411">
    <property type="entry name" value="MerR_1"/>
    <property type="match status" value="1"/>
</dbReference>
<dbReference type="OrthoDB" id="9811174at2"/>
<dbReference type="PROSITE" id="PS50937">
    <property type="entry name" value="HTH_MERR_2"/>
    <property type="match status" value="1"/>
</dbReference>
<dbReference type="Proteomes" id="UP000262901">
    <property type="component" value="Unassembled WGS sequence"/>
</dbReference>
<dbReference type="KEGG" id="schj:DDV21_002050"/>
<dbReference type="InterPro" id="IPR000551">
    <property type="entry name" value="MerR-type_HTH_dom"/>
</dbReference>
<dbReference type="AlphaFoldDB" id="A0A372KNQ0"/>
<evidence type="ECO:0000256" key="3">
    <source>
        <dbReference type="ARBA" id="ARBA00023163"/>
    </source>
</evidence>
<protein>
    <submittedName>
        <fullName evidence="8">MerR family transcriptional regulator</fullName>
    </submittedName>
</protein>
<evidence type="ECO:0000313" key="9">
    <source>
        <dbReference type="Proteomes" id="UP000246115"/>
    </source>
</evidence>
<proteinExistence type="predicted"/>
<dbReference type="EMBL" id="QVQZ01000002">
    <property type="protein sequence ID" value="RFU53907.1"/>
    <property type="molecule type" value="Genomic_DNA"/>
</dbReference>
<feature type="domain" description="HTH merR-type" evidence="5">
    <location>
        <begin position="1"/>
        <end position="69"/>
    </location>
</feature>
<evidence type="ECO:0000313" key="10">
    <source>
        <dbReference type="Proteomes" id="UP000262901"/>
    </source>
</evidence>
<evidence type="ECO:0000256" key="1">
    <source>
        <dbReference type="ARBA" id="ARBA00023015"/>
    </source>
</evidence>
<accession>A0A346NA92</accession>
<keyword evidence="1" id="KW-0805">Transcription regulation</keyword>
<dbReference type="GO" id="GO:0003700">
    <property type="term" value="F:DNA-binding transcription factor activity"/>
    <property type="evidence" value="ECO:0007669"/>
    <property type="project" value="InterPro"/>
</dbReference>
<keyword evidence="4" id="KW-0175">Coiled coil</keyword>
<dbReference type="PRINTS" id="PR00040">
    <property type="entry name" value="HTHMERR"/>
</dbReference>
<dbReference type="SUPFAM" id="SSF46955">
    <property type="entry name" value="Putative DNA-binding domain"/>
    <property type="match status" value="1"/>
</dbReference>
<dbReference type="PANTHER" id="PTHR30204:SF94">
    <property type="entry name" value="HEAVY METAL-DEPENDENT TRANSCRIPTIONAL REGULATOR HI_0293-RELATED"/>
    <property type="match status" value="1"/>
</dbReference>
<dbReference type="Proteomes" id="UP000264056">
    <property type="component" value="Unassembled WGS sequence"/>
</dbReference>
<reference evidence="8 10" key="2">
    <citation type="submission" date="2018-08" db="EMBL/GenBank/DDBJ databases">
        <title>Draft genome of Streptococcus sp. nov. Z1.</title>
        <authorList>
            <person name="Tian Z."/>
        </authorList>
    </citation>
    <scope>NUCLEOTIDE SEQUENCE [LARGE SCALE GENOMIC DNA]</scope>
    <source>
        <strain evidence="8">Z1</strain>
        <strain evidence="10">Z1(2018)</strain>
    </source>
</reference>
<evidence type="ECO:0000313" key="11">
    <source>
        <dbReference type="Proteomes" id="UP000264056"/>
    </source>
</evidence>
<evidence type="ECO:0000313" key="6">
    <source>
        <dbReference type="EMBL" id="AXQ77937.1"/>
    </source>
</evidence>
<dbReference type="EMBL" id="QVQY01000002">
    <property type="protein sequence ID" value="RFU51819.1"/>
    <property type="molecule type" value="Genomic_DNA"/>
</dbReference>
<keyword evidence="11" id="KW-1185">Reference proteome</keyword>
<organism evidence="8 10">
    <name type="scientific">Streptococcus chenjunshii</name>
    <dbReference type="NCBI Taxonomy" id="2173853"/>
    <lineage>
        <taxon>Bacteria</taxon>
        <taxon>Bacillati</taxon>
        <taxon>Bacillota</taxon>
        <taxon>Bacilli</taxon>
        <taxon>Lactobacillales</taxon>
        <taxon>Streptococcaceae</taxon>
        <taxon>Streptococcus</taxon>
    </lineage>
</organism>
<dbReference type="Gene3D" id="1.10.1660.10">
    <property type="match status" value="1"/>
</dbReference>
<gene>
    <name evidence="6" type="ORF">DDV21_002050</name>
    <name evidence="7" type="ORF">DDV22_01720</name>
    <name evidence="8" type="ORF">DDV23_02220</name>
</gene>
<sequence>MTTIKQVSEELGLSPHSIRFYEKEGMVTIPRNAHGIRDFDVSSIDRLKAIAHYRRVGMSLRDIQAILAEFHNHALSTKLLEKTQIKLEKQIEELKETNAYLTEKIKIHRRLAELEARGYDENRRTAAYYEMRLQDTEEAENLDRQVRKQGKIRKKNS</sequence>
<evidence type="ECO:0000313" key="8">
    <source>
        <dbReference type="EMBL" id="RFU53907.1"/>
    </source>
</evidence>
<reference evidence="9" key="3">
    <citation type="submission" date="2018-08" db="EMBL/GenBank/DDBJ databases">
        <title>Streptococcus chenjunshii sp. nov., isolated from stools sample of the Tibetan antelope in the Qinghai-Tibet plateau, China.</title>
        <authorList>
            <person name="Tian Z."/>
        </authorList>
    </citation>
    <scope>NUCLEOTIDE SEQUENCE [LARGE SCALE GENOMIC DNA]</scope>
    <source>
        <strain evidence="9">Z15</strain>
    </source>
</reference>
<dbReference type="EMBL" id="CP031733">
    <property type="protein sequence ID" value="AXQ77937.1"/>
    <property type="molecule type" value="Genomic_DNA"/>
</dbReference>
<dbReference type="InterPro" id="IPR047057">
    <property type="entry name" value="MerR_fam"/>
</dbReference>
<dbReference type="SMART" id="SM00422">
    <property type="entry name" value="HTH_MERR"/>
    <property type="match status" value="1"/>
</dbReference>
<dbReference type="Proteomes" id="UP000246115">
    <property type="component" value="Chromosome"/>
</dbReference>
<dbReference type="GO" id="GO:0003677">
    <property type="term" value="F:DNA binding"/>
    <property type="evidence" value="ECO:0007669"/>
    <property type="project" value="UniProtKB-KW"/>
</dbReference>
<feature type="coiled-coil region" evidence="4">
    <location>
        <begin position="77"/>
        <end position="111"/>
    </location>
</feature>
<evidence type="ECO:0000256" key="4">
    <source>
        <dbReference type="SAM" id="Coils"/>
    </source>
</evidence>